<dbReference type="Gene3D" id="3.40.50.2000">
    <property type="entry name" value="Glycogen Phosphorylase B"/>
    <property type="match status" value="1"/>
</dbReference>
<dbReference type="SUPFAM" id="SSF53756">
    <property type="entry name" value="UDP-Glycosyltransferase/glycogen phosphorylase"/>
    <property type="match status" value="1"/>
</dbReference>
<dbReference type="AlphaFoldDB" id="A0AA48KJ32"/>
<dbReference type="KEGG" id="rmai:MACH21_19460"/>
<dbReference type="GO" id="GO:0016787">
    <property type="term" value="F:hydrolase activity"/>
    <property type="evidence" value="ECO:0007669"/>
    <property type="project" value="UniProtKB-KW"/>
</dbReference>
<feature type="binding site" evidence="2">
    <location>
        <position position="272"/>
    </location>
    <ligand>
        <name>substrate</name>
    </ligand>
</feature>
<dbReference type="NCBIfam" id="TIGR03590">
    <property type="entry name" value="PseG"/>
    <property type="match status" value="1"/>
</dbReference>
<evidence type="ECO:0000313" key="4">
    <source>
        <dbReference type="Proteomes" id="UP001337723"/>
    </source>
</evidence>
<gene>
    <name evidence="3" type="primary">rkpO</name>
    <name evidence="3" type="ORF">MACH21_19460</name>
</gene>
<keyword evidence="3" id="KW-0378">Hydrolase</keyword>
<protein>
    <submittedName>
        <fullName evidence="3">UDP-2,4-diacetamido-2,4,6-trideoxy-beta-L-altropyranose hydrolase</fullName>
    </submittedName>
</protein>
<dbReference type="EMBL" id="AP027266">
    <property type="protein sequence ID" value="BDW85769.1"/>
    <property type="molecule type" value="Genomic_DNA"/>
</dbReference>
<evidence type="ECO:0000313" key="3">
    <source>
        <dbReference type="EMBL" id="BDW85769.1"/>
    </source>
</evidence>
<organism evidence="3 4">
    <name type="scientific">Roseicyclus marinus</name>
    <dbReference type="NCBI Taxonomy" id="2161673"/>
    <lineage>
        <taxon>Bacteria</taxon>
        <taxon>Pseudomonadati</taxon>
        <taxon>Pseudomonadota</taxon>
        <taxon>Alphaproteobacteria</taxon>
        <taxon>Rhodobacterales</taxon>
        <taxon>Roseobacteraceae</taxon>
        <taxon>Roseicyclus</taxon>
    </lineage>
</organism>
<accession>A0AA48KJ32</accession>
<reference evidence="3 4" key="1">
    <citation type="submission" date="2023-01" db="EMBL/GenBank/DDBJ databases">
        <title>Complete genome sequence of Roseicyclus marinus strain Dej080120_10.</title>
        <authorList>
            <person name="Ueki S."/>
            <person name="Maruyama F."/>
        </authorList>
    </citation>
    <scope>NUCLEOTIDE SEQUENCE [LARGE SCALE GENOMIC DNA]</scope>
    <source>
        <strain evidence="3 4">Dej080120_10</strain>
    </source>
</reference>
<dbReference type="RefSeq" id="WP_338271583.1">
    <property type="nucleotide sequence ID" value="NZ_AP027266.1"/>
</dbReference>
<feature type="active site" description="Proton acceptor" evidence="1">
    <location>
        <position position="17"/>
    </location>
</feature>
<proteinExistence type="predicted"/>
<evidence type="ECO:0000256" key="2">
    <source>
        <dbReference type="PIRSR" id="PIRSR620023-2"/>
    </source>
</evidence>
<dbReference type="Proteomes" id="UP001337723">
    <property type="component" value="Chromosome"/>
</dbReference>
<evidence type="ECO:0000256" key="1">
    <source>
        <dbReference type="PIRSR" id="PIRSR620023-1"/>
    </source>
</evidence>
<sequence length="359" mass="38511">MRVAFRADGASHMGGGHITRCLALANALGANGAKCRFLSRHLTDTLAQRIRDAGHDLAMLPTRPIEVESGPLAPPHADWLGTTWRDDATDTAAALKETCDWLIVDHYAIDARWHTALRARARNILVIDDLADRPLSCDALLDPNYRPRGDNPFATKLPAGCLHLSGPRMALLDLAFARAHLRAQVRSTARRAFVYLGTTPAGLHIPVLDALCETDLTADLVCASAVAADPRVSAHPAILSGRVSLHGPQPTLLPFMEKADLAVGPIGTSTWERCTVGLPTIAVTIAANQERIAANLAEDGLVILIGPLEKVRDQDYLLALQKLTQPDCLSLMSQRSLALCDGRGVQVLTDVLVGNSRGV</sequence>
<keyword evidence="4" id="KW-1185">Reference proteome</keyword>
<name>A0AA48KJ32_9RHOB</name>
<dbReference type="Gene3D" id="3.40.50.11190">
    <property type="match status" value="1"/>
</dbReference>
<dbReference type="InterPro" id="IPR020023">
    <property type="entry name" value="PseG"/>
</dbReference>